<dbReference type="AlphaFoldDB" id="A0A6C0IQH7"/>
<evidence type="ECO:0008006" key="3">
    <source>
        <dbReference type="Google" id="ProtNLM"/>
    </source>
</evidence>
<feature type="transmembrane region" description="Helical" evidence="1">
    <location>
        <begin position="6"/>
        <end position="24"/>
    </location>
</feature>
<protein>
    <recommendedName>
        <fullName evidence="3">Phytanoyl-CoA dioxygenase</fullName>
    </recommendedName>
</protein>
<keyword evidence="1" id="KW-0472">Membrane</keyword>
<dbReference type="EMBL" id="MN740240">
    <property type="protein sequence ID" value="QHT95484.1"/>
    <property type="molecule type" value="Genomic_DNA"/>
</dbReference>
<dbReference type="Gene3D" id="2.60.120.620">
    <property type="entry name" value="q2cbj1_9rhob like domain"/>
    <property type="match status" value="1"/>
</dbReference>
<dbReference type="SUPFAM" id="SSF51197">
    <property type="entry name" value="Clavaminate synthase-like"/>
    <property type="match status" value="1"/>
</dbReference>
<keyword evidence="1" id="KW-0812">Transmembrane</keyword>
<reference evidence="2" key="1">
    <citation type="journal article" date="2020" name="Nature">
        <title>Giant virus diversity and host interactions through global metagenomics.</title>
        <authorList>
            <person name="Schulz F."/>
            <person name="Roux S."/>
            <person name="Paez-Espino D."/>
            <person name="Jungbluth S."/>
            <person name="Walsh D.A."/>
            <person name="Denef V.J."/>
            <person name="McMahon K.D."/>
            <person name="Konstantinidis K.T."/>
            <person name="Eloe-Fadrosh E.A."/>
            <person name="Kyrpides N.C."/>
            <person name="Woyke T."/>
        </authorList>
    </citation>
    <scope>NUCLEOTIDE SEQUENCE</scope>
    <source>
        <strain evidence="2">GVMAG-M-3300024261-8</strain>
    </source>
</reference>
<organism evidence="2">
    <name type="scientific">viral metagenome</name>
    <dbReference type="NCBI Taxonomy" id="1070528"/>
    <lineage>
        <taxon>unclassified sequences</taxon>
        <taxon>metagenomes</taxon>
        <taxon>organismal metagenomes</taxon>
    </lineage>
</organism>
<accession>A0A6C0IQH7</accession>
<name>A0A6C0IQH7_9ZZZZ</name>
<evidence type="ECO:0000256" key="1">
    <source>
        <dbReference type="SAM" id="Phobius"/>
    </source>
</evidence>
<evidence type="ECO:0000313" key="2">
    <source>
        <dbReference type="EMBL" id="QHT95484.1"/>
    </source>
</evidence>
<proteinExistence type="predicted"/>
<sequence>MNNRYVYVFFSLILLSLFLSLFDFDKDVRSYTMIPKMQLHMDGFCVGSHLFSNTDLHDMDRCVKRQRYKELQASIQRHPKLTHFIQTNTSKSHVLQDYIWVIEKSHVNTCHRDNNGDFFNDNQIHPSYTMLIFLEDMDKCLTVYAGSHAHKYSHSINFTTPLQNIICKKGDIIIFNANLIHVGALNIKNDHTRIQMKITHKNDLSALSYYQNFHKVANKETHVPRYIQKVQRSLSCAFPIVSDLTQKTNIETSRGSDNGAVIPPHQKVFSFIFYGNSDFYDLPNAF</sequence>
<keyword evidence="1" id="KW-1133">Transmembrane helix</keyword>